<dbReference type="EC" id="7.6.2.9" evidence="4"/>
<keyword evidence="3 7" id="KW-0067">ATP-binding</keyword>
<dbReference type="GO" id="GO:0043190">
    <property type="term" value="C:ATP-binding cassette (ABC) transporter complex"/>
    <property type="evidence" value="ECO:0007669"/>
    <property type="project" value="InterPro"/>
</dbReference>
<dbReference type="InterPro" id="IPR003593">
    <property type="entry name" value="AAA+_ATPase"/>
</dbReference>
<dbReference type="FunFam" id="3.40.50.300:FF:000425">
    <property type="entry name" value="Probable ABC transporter, ATP-binding subunit"/>
    <property type="match status" value="1"/>
</dbReference>
<feature type="domain" description="ABC transporter" evidence="6">
    <location>
        <begin position="4"/>
        <end position="234"/>
    </location>
</feature>
<dbReference type="Gene3D" id="2.40.50.100">
    <property type="match status" value="1"/>
</dbReference>
<organism evidence="7 8">
    <name type="scientific">Sulfobacillus benefaciens</name>
    <dbReference type="NCBI Taxonomy" id="453960"/>
    <lineage>
        <taxon>Bacteria</taxon>
        <taxon>Bacillati</taxon>
        <taxon>Bacillota</taxon>
        <taxon>Clostridia</taxon>
        <taxon>Eubacteriales</taxon>
        <taxon>Clostridiales Family XVII. Incertae Sedis</taxon>
        <taxon>Sulfobacillus</taxon>
    </lineage>
</organism>
<dbReference type="PANTHER" id="PTHR42781">
    <property type="entry name" value="SPERMIDINE/PUTRESCINE IMPORT ATP-BINDING PROTEIN POTA"/>
    <property type="match status" value="1"/>
</dbReference>
<evidence type="ECO:0000256" key="2">
    <source>
        <dbReference type="ARBA" id="ARBA00022741"/>
    </source>
</evidence>
<comment type="caution">
    <text evidence="7">The sequence shown here is derived from an EMBL/GenBank/DDBJ whole genome shotgun (WGS) entry which is preliminary data.</text>
</comment>
<evidence type="ECO:0000259" key="6">
    <source>
        <dbReference type="PROSITE" id="PS50893"/>
    </source>
</evidence>
<dbReference type="InterPro" id="IPR017871">
    <property type="entry name" value="ABC_transporter-like_CS"/>
</dbReference>
<proteinExistence type="predicted"/>
<sequence>MAFLDIQNVHRHFGSQRAVDGVSIAVERGEFISLLGPSGSGKTTLLRIVAGFEHPDSGSIVVEGENLTRTAPQKRNMGMVFQSYALFPNMTAADNVAFGLRTRHVPQAQIRPRVQELLTLVGLGEKTERYPHQLSGGEQQRVALARALAPNPRVLLLDEPLSALDARIRVSLRAEIRRIQRTLHITTLYVTHDQEEALAMSDRVVVFNQGRAEQIGTPEEIYDQPATSFVSSFVGTTNRLRAEVTNPSQGLCLVGDQTVRVNQLPESTNSGATVELWIRPERIHLTAQGSEETNQLTGTVEDAMFLGARIGMRMVVGDQSIMVDLPRDPGRPTPRPGDSVSVHFSPNLTVTTLK</sequence>
<dbReference type="Gene3D" id="3.40.50.300">
    <property type="entry name" value="P-loop containing nucleotide triphosphate hydrolases"/>
    <property type="match status" value="1"/>
</dbReference>
<evidence type="ECO:0000256" key="5">
    <source>
        <dbReference type="SAM" id="MobiDB-lite"/>
    </source>
</evidence>
<dbReference type="PANTHER" id="PTHR42781:SF4">
    <property type="entry name" value="SPERMIDINE_PUTRESCINE IMPORT ATP-BINDING PROTEIN POTA"/>
    <property type="match status" value="1"/>
</dbReference>
<evidence type="ECO:0000256" key="3">
    <source>
        <dbReference type="ARBA" id="ARBA00022840"/>
    </source>
</evidence>
<dbReference type="GO" id="GO:0005524">
    <property type="term" value="F:ATP binding"/>
    <property type="evidence" value="ECO:0007669"/>
    <property type="project" value="UniProtKB-KW"/>
</dbReference>
<evidence type="ECO:0000256" key="1">
    <source>
        <dbReference type="ARBA" id="ARBA00022448"/>
    </source>
</evidence>
<feature type="region of interest" description="Disordered" evidence="5">
    <location>
        <begin position="326"/>
        <end position="346"/>
    </location>
</feature>
<name>A0A2T2XHY5_9FIRM</name>
<dbReference type="PROSITE" id="PS50893">
    <property type="entry name" value="ABC_TRANSPORTER_2"/>
    <property type="match status" value="1"/>
</dbReference>
<protein>
    <recommendedName>
        <fullName evidence="4">ABC-type quaternary amine transporter</fullName>
        <ecNumber evidence="4">7.6.2.9</ecNumber>
    </recommendedName>
</protein>
<dbReference type="InterPro" id="IPR012340">
    <property type="entry name" value="NA-bd_OB-fold"/>
</dbReference>
<dbReference type="AlphaFoldDB" id="A0A2T2XHY5"/>
<evidence type="ECO:0000256" key="4">
    <source>
        <dbReference type="ARBA" id="ARBA00066388"/>
    </source>
</evidence>
<dbReference type="GO" id="GO:0016887">
    <property type="term" value="F:ATP hydrolysis activity"/>
    <property type="evidence" value="ECO:0007669"/>
    <property type="project" value="InterPro"/>
</dbReference>
<dbReference type="InterPro" id="IPR013611">
    <property type="entry name" value="Transp-assoc_OB_typ2"/>
</dbReference>
<dbReference type="EMBL" id="PXYW01000012">
    <property type="protein sequence ID" value="PSR34121.1"/>
    <property type="molecule type" value="Genomic_DNA"/>
</dbReference>
<dbReference type="SUPFAM" id="SSF50331">
    <property type="entry name" value="MOP-like"/>
    <property type="match status" value="1"/>
</dbReference>
<dbReference type="InterPro" id="IPR008995">
    <property type="entry name" value="Mo/tungstate-bd_C_term_dom"/>
</dbReference>
<accession>A0A2T2XHY5</accession>
<dbReference type="Gene3D" id="2.40.50.140">
    <property type="entry name" value="Nucleic acid-binding proteins"/>
    <property type="match status" value="1"/>
</dbReference>
<dbReference type="SMART" id="SM00382">
    <property type="entry name" value="AAA"/>
    <property type="match status" value="1"/>
</dbReference>
<reference evidence="7 8" key="1">
    <citation type="journal article" date="2014" name="BMC Genomics">
        <title>Comparison of environmental and isolate Sulfobacillus genomes reveals diverse carbon, sulfur, nitrogen, and hydrogen metabolisms.</title>
        <authorList>
            <person name="Justice N.B."/>
            <person name="Norman A."/>
            <person name="Brown C.T."/>
            <person name="Singh A."/>
            <person name="Thomas B.C."/>
            <person name="Banfield J.F."/>
        </authorList>
    </citation>
    <scope>NUCLEOTIDE SEQUENCE [LARGE SCALE GENOMIC DNA]</scope>
    <source>
        <strain evidence="7">AMDSBA4</strain>
    </source>
</reference>
<dbReference type="InterPro" id="IPR027417">
    <property type="entry name" value="P-loop_NTPase"/>
</dbReference>
<keyword evidence="1" id="KW-0813">Transport</keyword>
<keyword evidence="2" id="KW-0547">Nucleotide-binding</keyword>
<dbReference type="InterPro" id="IPR050093">
    <property type="entry name" value="ABC_SmlMolc_Importer"/>
</dbReference>
<dbReference type="Pfam" id="PF00005">
    <property type="entry name" value="ABC_tran"/>
    <property type="match status" value="1"/>
</dbReference>
<dbReference type="SUPFAM" id="SSF52540">
    <property type="entry name" value="P-loop containing nucleoside triphosphate hydrolases"/>
    <property type="match status" value="1"/>
</dbReference>
<dbReference type="PROSITE" id="PS00211">
    <property type="entry name" value="ABC_TRANSPORTER_1"/>
    <property type="match status" value="1"/>
</dbReference>
<evidence type="ECO:0000313" key="7">
    <source>
        <dbReference type="EMBL" id="PSR34121.1"/>
    </source>
</evidence>
<gene>
    <name evidence="7" type="ORF">C7B46_06905</name>
</gene>
<dbReference type="InterPro" id="IPR003439">
    <property type="entry name" value="ABC_transporter-like_ATP-bd"/>
</dbReference>
<dbReference type="Pfam" id="PF08402">
    <property type="entry name" value="TOBE_2"/>
    <property type="match status" value="1"/>
</dbReference>
<dbReference type="GO" id="GO:0015418">
    <property type="term" value="F:ABC-type quaternary ammonium compound transporting activity"/>
    <property type="evidence" value="ECO:0007669"/>
    <property type="project" value="UniProtKB-EC"/>
</dbReference>
<dbReference type="Proteomes" id="UP000242972">
    <property type="component" value="Unassembled WGS sequence"/>
</dbReference>
<evidence type="ECO:0000313" key="8">
    <source>
        <dbReference type="Proteomes" id="UP000242972"/>
    </source>
</evidence>